<name>D6PI61_9CAUD</name>
<organism evidence="1 2">
    <name type="scientific">uncultured phage MedDCM-OCT-S05-C849</name>
    <dbReference type="NCBI Taxonomy" id="743565"/>
    <lineage>
        <taxon>Viruses</taxon>
        <taxon>Duplodnaviria</taxon>
        <taxon>Heunggongvirae</taxon>
        <taxon>Uroviricota</taxon>
        <taxon>Caudoviricetes</taxon>
        <taxon>Autographivirales</taxon>
        <taxon>Pagavirus</taxon>
        <taxon>Pagavirus S05C849</taxon>
    </lineage>
</organism>
<proteinExistence type="predicted"/>
<dbReference type="Proteomes" id="UP000523591">
    <property type="component" value="Segment"/>
</dbReference>
<reference evidence="1 2" key="1">
    <citation type="journal article" date="2010" name="ISME J.">
        <title>Metagenome of the Mediterranean deep chlorophyll maximum studied by direct and fosmid library 454 pyrosequencing.</title>
        <authorList>
            <person name="Ghai R."/>
            <person name="Martin-Cuadrado A.B."/>
            <person name="Molto A.G."/>
            <person name="Heredia I.G."/>
            <person name="Cabrera R."/>
            <person name="Martin J."/>
            <person name="Verdu M."/>
            <person name="Deschamps P."/>
            <person name="Moreira D."/>
            <person name="Lopez-Garcia P."/>
            <person name="Mira A."/>
            <person name="Rodriguez-Valera F."/>
        </authorList>
    </citation>
    <scope>NUCLEOTIDE SEQUENCE [LARGE SCALE GENOMIC DNA]</scope>
</reference>
<accession>D6PI61</accession>
<dbReference type="EMBL" id="GU943068">
    <property type="protein sequence ID" value="ADD95412.1"/>
    <property type="molecule type" value="Genomic_DNA"/>
</dbReference>
<keyword evidence="2" id="KW-1185">Reference proteome</keyword>
<dbReference type="GeneID" id="54998869"/>
<dbReference type="RefSeq" id="YP_009807976.1">
    <property type="nucleotide sequence ID" value="NC_048033.1"/>
</dbReference>
<sequence>MQTQISLNTLKLHNERLDKLLVRLEENFGWKPIHPKEDINTIMYRAGQASVIEYIKSIMEDEI</sequence>
<evidence type="ECO:0000313" key="2">
    <source>
        <dbReference type="Proteomes" id="UP000523591"/>
    </source>
</evidence>
<protein>
    <submittedName>
        <fullName evidence="1">Uncharacterized protein</fullName>
    </submittedName>
</protein>
<evidence type="ECO:0000313" key="1">
    <source>
        <dbReference type="EMBL" id="ADD95412.1"/>
    </source>
</evidence>
<dbReference type="KEGG" id="vg:54998869"/>